<organism evidence="2 3">
    <name type="scientific">Dreissena polymorpha</name>
    <name type="common">Zebra mussel</name>
    <name type="synonym">Mytilus polymorpha</name>
    <dbReference type="NCBI Taxonomy" id="45954"/>
    <lineage>
        <taxon>Eukaryota</taxon>
        <taxon>Metazoa</taxon>
        <taxon>Spiralia</taxon>
        <taxon>Lophotrochozoa</taxon>
        <taxon>Mollusca</taxon>
        <taxon>Bivalvia</taxon>
        <taxon>Autobranchia</taxon>
        <taxon>Heteroconchia</taxon>
        <taxon>Euheterodonta</taxon>
        <taxon>Imparidentia</taxon>
        <taxon>Neoheterodontei</taxon>
        <taxon>Myida</taxon>
        <taxon>Dreissenoidea</taxon>
        <taxon>Dreissenidae</taxon>
        <taxon>Dreissena</taxon>
    </lineage>
</organism>
<feature type="region of interest" description="Disordered" evidence="1">
    <location>
        <begin position="71"/>
        <end position="116"/>
    </location>
</feature>
<accession>A0A9D4GJF7</accession>
<dbReference type="AlphaFoldDB" id="A0A9D4GJF7"/>
<comment type="caution">
    <text evidence="2">The sequence shown here is derived from an EMBL/GenBank/DDBJ whole genome shotgun (WGS) entry which is preliminary data.</text>
</comment>
<evidence type="ECO:0000256" key="1">
    <source>
        <dbReference type="SAM" id="MobiDB-lite"/>
    </source>
</evidence>
<reference evidence="2" key="2">
    <citation type="submission" date="2020-11" db="EMBL/GenBank/DDBJ databases">
        <authorList>
            <person name="McCartney M.A."/>
            <person name="Auch B."/>
            <person name="Kono T."/>
            <person name="Mallez S."/>
            <person name="Becker A."/>
            <person name="Gohl D.M."/>
            <person name="Silverstein K.A.T."/>
            <person name="Koren S."/>
            <person name="Bechman K.B."/>
            <person name="Herman A."/>
            <person name="Abrahante J.E."/>
            <person name="Garbe J."/>
        </authorList>
    </citation>
    <scope>NUCLEOTIDE SEQUENCE</scope>
    <source>
        <strain evidence="2">Duluth1</strain>
        <tissue evidence="2">Whole animal</tissue>
    </source>
</reference>
<sequence length="116" mass="12914">MLNDKIQVSEEKGKSDEDYAIVNTIQDDVKTNDKDTLIDAGIRLEDTPKNDNMVSEDSIIGETMKLTDTKISLSDDVSNSSQQDGSVSKETGDDSSEEDNETSFTPYTCRWEPLQL</sequence>
<reference evidence="2" key="1">
    <citation type="journal article" date="2019" name="bioRxiv">
        <title>The Genome of the Zebra Mussel, Dreissena polymorpha: A Resource for Invasive Species Research.</title>
        <authorList>
            <person name="McCartney M.A."/>
            <person name="Auch B."/>
            <person name="Kono T."/>
            <person name="Mallez S."/>
            <person name="Zhang Y."/>
            <person name="Obille A."/>
            <person name="Becker A."/>
            <person name="Abrahante J.E."/>
            <person name="Garbe J."/>
            <person name="Badalamenti J.P."/>
            <person name="Herman A."/>
            <person name="Mangelson H."/>
            <person name="Liachko I."/>
            <person name="Sullivan S."/>
            <person name="Sone E.D."/>
            <person name="Koren S."/>
            <person name="Silverstein K.A.T."/>
            <person name="Beckman K.B."/>
            <person name="Gohl D.M."/>
        </authorList>
    </citation>
    <scope>NUCLEOTIDE SEQUENCE</scope>
    <source>
        <strain evidence="2">Duluth1</strain>
        <tissue evidence="2">Whole animal</tissue>
    </source>
</reference>
<keyword evidence="3" id="KW-1185">Reference proteome</keyword>
<protein>
    <submittedName>
        <fullName evidence="2">Uncharacterized protein</fullName>
    </submittedName>
</protein>
<dbReference type="EMBL" id="JAIWYP010000005">
    <property type="protein sequence ID" value="KAH3818319.1"/>
    <property type="molecule type" value="Genomic_DNA"/>
</dbReference>
<gene>
    <name evidence="2" type="ORF">DPMN_119923</name>
</gene>
<name>A0A9D4GJF7_DREPO</name>
<proteinExistence type="predicted"/>
<evidence type="ECO:0000313" key="3">
    <source>
        <dbReference type="Proteomes" id="UP000828390"/>
    </source>
</evidence>
<evidence type="ECO:0000313" key="2">
    <source>
        <dbReference type="EMBL" id="KAH3818319.1"/>
    </source>
</evidence>
<feature type="compositionally biased region" description="Polar residues" evidence="1">
    <location>
        <begin position="71"/>
        <end position="89"/>
    </location>
</feature>
<dbReference type="Proteomes" id="UP000828390">
    <property type="component" value="Unassembled WGS sequence"/>
</dbReference>